<dbReference type="AlphaFoldDB" id="A0A0A9DWN3"/>
<proteinExistence type="predicted"/>
<evidence type="ECO:0000313" key="1">
    <source>
        <dbReference type="EMBL" id="JAD92206.1"/>
    </source>
</evidence>
<name>A0A0A9DWN3_ARUDO</name>
<reference evidence="1" key="1">
    <citation type="submission" date="2014-09" db="EMBL/GenBank/DDBJ databases">
        <authorList>
            <person name="Magalhaes I.L.F."/>
            <person name="Oliveira U."/>
            <person name="Santos F.R."/>
            <person name="Vidigal T.H.D.A."/>
            <person name="Brescovit A.D."/>
            <person name="Santos A.J."/>
        </authorList>
    </citation>
    <scope>NUCLEOTIDE SEQUENCE</scope>
    <source>
        <tissue evidence="1">Shoot tissue taken approximately 20 cm above the soil surface</tissue>
    </source>
</reference>
<organism evidence="1">
    <name type="scientific">Arundo donax</name>
    <name type="common">Giant reed</name>
    <name type="synonym">Donax arundinaceus</name>
    <dbReference type="NCBI Taxonomy" id="35708"/>
    <lineage>
        <taxon>Eukaryota</taxon>
        <taxon>Viridiplantae</taxon>
        <taxon>Streptophyta</taxon>
        <taxon>Embryophyta</taxon>
        <taxon>Tracheophyta</taxon>
        <taxon>Spermatophyta</taxon>
        <taxon>Magnoliopsida</taxon>
        <taxon>Liliopsida</taxon>
        <taxon>Poales</taxon>
        <taxon>Poaceae</taxon>
        <taxon>PACMAD clade</taxon>
        <taxon>Arundinoideae</taxon>
        <taxon>Arundineae</taxon>
        <taxon>Arundo</taxon>
    </lineage>
</organism>
<accession>A0A0A9DWN3</accession>
<dbReference type="EMBL" id="GBRH01205689">
    <property type="protein sequence ID" value="JAD92206.1"/>
    <property type="molecule type" value="Transcribed_RNA"/>
</dbReference>
<sequence length="80" mass="9196">MCLFTDNLELPVQSLIFNRLSNRKNIFFIRLGRGAHISWGPNTLAFVSIMHSEDTRIFFTLSRQDTISLLPLLLTIAFVI</sequence>
<reference evidence="1" key="2">
    <citation type="journal article" date="2015" name="Data Brief">
        <title>Shoot transcriptome of the giant reed, Arundo donax.</title>
        <authorList>
            <person name="Barrero R.A."/>
            <person name="Guerrero F.D."/>
            <person name="Moolhuijzen P."/>
            <person name="Goolsby J.A."/>
            <person name="Tidwell J."/>
            <person name="Bellgard S.E."/>
            <person name="Bellgard M.I."/>
        </authorList>
    </citation>
    <scope>NUCLEOTIDE SEQUENCE</scope>
    <source>
        <tissue evidence="1">Shoot tissue taken approximately 20 cm above the soil surface</tissue>
    </source>
</reference>
<protein>
    <submittedName>
        <fullName evidence="1">Uncharacterized protein</fullName>
    </submittedName>
</protein>